<dbReference type="RefSeq" id="XP_049264749.1">
    <property type="nucleotide sequence ID" value="XM_049405668.1"/>
</dbReference>
<evidence type="ECO:0000313" key="2">
    <source>
        <dbReference type="EMBL" id="KAG7664517.1"/>
    </source>
</evidence>
<gene>
    <name evidence="2" type="ORF">J8A68_001968</name>
</gene>
<evidence type="ECO:0000313" key="3">
    <source>
        <dbReference type="Proteomes" id="UP000694255"/>
    </source>
</evidence>
<sequence length="223" mass="24851">MLFVSRNYVIQTLVLIIGVSAIDLPLLDTSRVHQLSKRGEEDFCASCIKARDIVVNECVIPSDNNETKAFSCICQLGSDFWRLHSICSKDCHQLDKENGKLDVTPKGIQEIYCQIAFEFPSMSGKDSESDSSVFASVKHQALARSNAYINSEGGNSSKMTIRTGGKRPNYKNSTSSSIVRSNGPFQNWTSERRNGPFGFAITENRASLVERWSMLYLLATTFL</sequence>
<dbReference type="GeneID" id="73468769"/>
<dbReference type="Proteomes" id="UP000694255">
    <property type="component" value="Unassembled WGS sequence"/>
</dbReference>
<evidence type="ECO:0000256" key="1">
    <source>
        <dbReference type="SAM" id="MobiDB-lite"/>
    </source>
</evidence>
<name>A0A8J5URD4_9ASCO</name>
<feature type="compositionally biased region" description="Polar residues" evidence="1">
    <location>
        <begin position="170"/>
        <end position="185"/>
    </location>
</feature>
<dbReference type="AlphaFoldDB" id="A0A8J5URD4"/>
<organism evidence="2 3">
    <name type="scientific">[Candida] subhashii</name>
    <dbReference type="NCBI Taxonomy" id="561895"/>
    <lineage>
        <taxon>Eukaryota</taxon>
        <taxon>Fungi</taxon>
        <taxon>Dikarya</taxon>
        <taxon>Ascomycota</taxon>
        <taxon>Saccharomycotina</taxon>
        <taxon>Pichiomycetes</taxon>
        <taxon>Debaryomycetaceae</taxon>
        <taxon>Spathaspora</taxon>
    </lineage>
</organism>
<accession>A0A8J5URD4</accession>
<dbReference type="EMBL" id="JAGSYN010000079">
    <property type="protein sequence ID" value="KAG7664517.1"/>
    <property type="molecule type" value="Genomic_DNA"/>
</dbReference>
<feature type="region of interest" description="Disordered" evidence="1">
    <location>
        <begin position="149"/>
        <end position="185"/>
    </location>
</feature>
<proteinExistence type="predicted"/>
<feature type="compositionally biased region" description="Polar residues" evidence="1">
    <location>
        <begin position="149"/>
        <end position="160"/>
    </location>
</feature>
<reference evidence="2 3" key="1">
    <citation type="journal article" date="2021" name="DNA Res.">
        <title>Genome analysis of Candida subhashii reveals its hybrid nature and dual mitochondrial genome conformations.</title>
        <authorList>
            <person name="Mixao V."/>
            <person name="Hegedusova E."/>
            <person name="Saus E."/>
            <person name="Pryszcz L.P."/>
            <person name="Cillingova A."/>
            <person name="Nosek J."/>
            <person name="Gabaldon T."/>
        </authorList>
    </citation>
    <scope>NUCLEOTIDE SEQUENCE [LARGE SCALE GENOMIC DNA]</scope>
    <source>
        <strain evidence="2 3">CBS 10753</strain>
    </source>
</reference>
<protein>
    <submittedName>
        <fullName evidence="2">Uncharacterized protein</fullName>
    </submittedName>
</protein>
<keyword evidence="3" id="KW-1185">Reference proteome</keyword>
<comment type="caution">
    <text evidence="2">The sequence shown here is derived from an EMBL/GenBank/DDBJ whole genome shotgun (WGS) entry which is preliminary data.</text>
</comment>